<evidence type="ECO:0000259" key="2">
    <source>
        <dbReference type="Pfam" id="PF12657"/>
    </source>
</evidence>
<evidence type="ECO:0000313" key="4">
    <source>
        <dbReference type="Proteomes" id="UP000250235"/>
    </source>
</evidence>
<dbReference type="SMART" id="SM00320">
    <property type="entry name" value="WD40"/>
    <property type="match status" value="2"/>
</dbReference>
<dbReference type="SUPFAM" id="SSF50978">
    <property type="entry name" value="WD40 repeat-like"/>
    <property type="match status" value="1"/>
</dbReference>
<organism evidence="3 4">
    <name type="scientific">Dorcoceras hygrometricum</name>
    <dbReference type="NCBI Taxonomy" id="472368"/>
    <lineage>
        <taxon>Eukaryota</taxon>
        <taxon>Viridiplantae</taxon>
        <taxon>Streptophyta</taxon>
        <taxon>Embryophyta</taxon>
        <taxon>Tracheophyta</taxon>
        <taxon>Spermatophyta</taxon>
        <taxon>Magnoliopsida</taxon>
        <taxon>eudicotyledons</taxon>
        <taxon>Gunneridae</taxon>
        <taxon>Pentapetalae</taxon>
        <taxon>asterids</taxon>
        <taxon>lamiids</taxon>
        <taxon>Lamiales</taxon>
        <taxon>Gesneriaceae</taxon>
        <taxon>Didymocarpoideae</taxon>
        <taxon>Trichosporeae</taxon>
        <taxon>Loxocarpinae</taxon>
        <taxon>Dorcoceras</taxon>
    </lineage>
</organism>
<reference evidence="3 4" key="1">
    <citation type="journal article" date="2015" name="Proc. Natl. Acad. Sci. U.S.A.">
        <title>The resurrection genome of Boea hygrometrica: A blueprint for survival of dehydration.</title>
        <authorList>
            <person name="Xiao L."/>
            <person name="Yang G."/>
            <person name="Zhang L."/>
            <person name="Yang X."/>
            <person name="Zhao S."/>
            <person name="Ji Z."/>
            <person name="Zhou Q."/>
            <person name="Hu M."/>
            <person name="Wang Y."/>
            <person name="Chen M."/>
            <person name="Xu Y."/>
            <person name="Jin H."/>
            <person name="Xiao X."/>
            <person name="Hu G."/>
            <person name="Bao F."/>
            <person name="Hu Y."/>
            <person name="Wan P."/>
            <person name="Li L."/>
            <person name="Deng X."/>
            <person name="Kuang T."/>
            <person name="Xiang C."/>
            <person name="Zhu J.K."/>
            <person name="Oliver M.J."/>
            <person name="He Y."/>
        </authorList>
    </citation>
    <scope>NUCLEOTIDE SEQUENCE [LARGE SCALE GENOMIC DNA]</scope>
    <source>
        <strain evidence="4">cv. XS01</strain>
    </source>
</reference>
<dbReference type="InterPro" id="IPR044230">
    <property type="entry name" value="GTF3C4"/>
</dbReference>
<evidence type="ECO:0000256" key="1">
    <source>
        <dbReference type="PROSITE-ProRule" id="PRU00221"/>
    </source>
</evidence>
<dbReference type="Proteomes" id="UP000250235">
    <property type="component" value="Unassembled WGS sequence"/>
</dbReference>
<dbReference type="PROSITE" id="PS50082">
    <property type="entry name" value="WD_REPEATS_2"/>
    <property type="match status" value="1"/>
</dbReference>
<dbReference type="Gene3D" id="2.130.10.10">
    <property type="entry name" value="YVTN repeat-like/Quinoprotein amine dehydrogenase"/>
    <property type="match status" value="1"/>
</dbReference>
<dbReference type="InterPro" id="IPR024761">
    <property type="entry name" value="TFIIIC_delta_N"/>
</dbReference>
<protein>
    <recommendedName>
        <fullName evidence="2">Transcription factor IIIC 90kDa subunit N-terminal domain-containing protein</fullName>
    </recommendedName>
</protein>
<dbReference type="InterPro" id="IPR015943">
    <property type="entry name" value="WD40/YVTN_repeat-like_dom_sf"/>
</dbReference>
<dbReference type="OrthoDB" id="6021743at2759"/>
<dbReference type="InterPro" id="IPR001680">
    <property type="entry name" value="WD40_rpt"/>
</dbReference>
<feature type="domain" description="Transcription factor IIIC 90kDa subunit N-terminal" evidence="2">
    <location>
        <begin position="150"/>
        <end position="369"/>
    </location>
</feature>
<dbReference type="AlphaFoldDB" id="A0A2Z7D0L7"/>
<dbReference type="Pfam" id="PF12657">
    <property type="entry name" value="TFIIIC_delta"/>
    <property type="match status" value="1"/>
</dbReference>
<dbReference type="InterPro" id="IPR036322">
    <property type="entry name" value="WD40_repeat_dom_sf"/>
</dbReference>
<gene>
    <name evidence="3" type="ORF">F511_32321</name>
</gene>
<proteinExistence type="predicted"/>
<keyword evidence="1" id="KW-0853">WD repeat</keyword>
<dbReference type="EMBL" id="KQ990568">
    <property type="protein sequence ID" value="KZV53002.1"/>
    <property type="molecule type" value="Genomic_DNA"/>
</dbReference>
<sequence length="605" mass="67400">MNLDQQLCELVQITSSFASWFNTSSLVSLTLSCNSSVFLNDPLEDFDYNDPRCNPLLRSAAARTLATPLHTSPQAVMDISEMMYTYLSKIKFGESQNSISSESLDVAPKTLDNVEENNTWQIVPISASEGTPRKIKECDASVITAQQYASRNSMLTPLVVAWSPMLRTSGNRVSIPHNSSSCCSILATGLKCGTISFWRIDAPESYSICSPELPCKASNVGLLKAHDAFITSICWASYGSEISDPQLLLATGSSNGRVKIWQVITEELLKSSETIHASFSLLREVITIDSAPVSVLSFTIPRHTPLNLLLAIGKGSGSFEVWTMNMPNHEFEIVGCYSAHDHIVTGLAWAFDGRCLYTCSQVPYVYDSCYGLAVSHGNLAIAVNDEVNEIREHQDSERSSIAIEEHANAWKELQLCCENELRKRLVGLSFSSILTLLSDAPTVGCWHPDERPQLEQWLSLHEKIVEDDLKLLAREVDKVKKRRETFEYEEHCSFCSAIVPFDSTEYAICSGVNNEDGVDQTHKLRRCSASMQLCSTKYSWFCMCCQRWVSKLAPLILFMMPGYPSNFKSFFQSSAFKKSFSPCCPLCGILLQRLQPEYLLSPSPV</sequence>
<evidence type="ECO:0000313" key="3">
    <source>
        <dbReference type="EMBL" id="KZV53002.1"/>
    </source>
</evidence>
<dbReference type="GO" id="GO:0004402">
    <property type="term" value="F:histone acetyltransferase activity"/>
    <property type="evidence" value="ECO:0007669"/>
    <property type="project" value="InterPro"/>
</dbReference>
<accession>A0A2Z7D0L7</accession>
<name>A0A2Z7D0L7_9LAMI</name>
<dbReference type="PANTHER" id="PTHR15496:SF2">
    <property type="entry name" value="GENERAL TRANSCRIPTION FACTOR 3C POLYPEPTIDE 4"/>
    <property type="match status" value="1"/>
</dbReference>
<feature type="repeat" description="WD" evidence="1">
    <location>
        <begin position="223"/>
        <end position="271"/>
    </location>
</feature>
<dbReference type="PANTHER" id="PTHR15496">
    <property type="entry name" value="GENERAL TRANSCRIPTION FACTOR 3C POLYPEPTIDE 4 FAMILY"/>
    <property type="match status" value="1"/>
</dbReference>
<keyword evidence="4" id="KW-1185">Reference proteome</keyword>
<dbReference type="GO" id="GO:0006384">
    <property type="term" value="P:transcription initiation at RNA polymerase III promoter"/>
    <property type="evidence" value="ECO:0007669"/>
    <property type="project" value="InterPro"/>
</dbReference>
<dbReference type="GO" id="GO:0000127">
    <property type="term" value="C:transcription factor TFIIIC complex"/>
    <property type="evidence" value="ECO:0007669"/>
    <property type="project" value="InterPro"/>
</dbReference>